<reference evidence="1 2" key="1">
    <citation type="submission" date="2020-07" db="EMBL/GenBank/DDBJ databases">
        <authorList>
            <person name="Feng X."/>
        </authorList>
    </citation>
    <scope>NUCLEOTIDE SEQUENCE [LARGE SCALE GENOMIC DNA]</scope>
    <source>
        <strain evidence="1 2">JCM14086</strain>
    </source>
</reference>
<sequence>MRSKEQNIQEKQYKFPYHYIPVISKNSFQQHLHWSWGMRYLGGLRIVQKELESLDYSSLVDIGCGDGRFVNMLSGGSQTRRYLGIDYSERAIGLAKALSTSNAEFISKDILSEESFDEFDVATMIEVAEHIDPLDLPRFFDAVSKMIKPNGYLILTVPHKNKILNEKHYQHFDSDSLSNLLEKKFHVEKFVPFDRNTRRFRIIEMLIGGTGKYYILTNGRMMRAVYNYYERTMLRGRKESDCLRICAVARRK</sequence>
<name>A0A7X1E3P1_9BACT</name>
<dbReference type="GO" id="GO:0008168">
    <property type="term" value="F:methyltransferase activity"/>
    <property type="evidence" value="ECO:0007669"/>
    <property type="project" value="UniProtKB-KW"/>
</dbReference>
<dbReference type="Proteomes" id="UP000525652">
    <property type="component" value="Unassembled WGS sequence"/>
</dbReference>
<keyword evidence="1" id="KW-0808">Transferase</keyword>
<dbReference type="PANTHER" id="PTHR43861">
    <property type="entry name" value="TRANS-ACONITATE 2-METHYLTRANSFERASE-RELATED"/>
    <property type="match status" value="1"/>
</dbReference>
<proteinExistence type="predicted"/>
<dbReference type="AlphaFoldDB" id="A0A7X1E3P1"/>
<evidence type="ECO:0000313" key="2">
    <source>
        <dbReference type="Proteomes" id="UP000525652"/>
    </source>
</evidence>
<keyword evidence="1" id="KW-0489">Methyltransferase</keyword>
<keyword evidence="2" id="KW-1185">Reference proteome</keyword>
<evidence type="ECO:0000313" key="1">
    <source>
        <dbReference type="EMBL" id="MBC2601189.1"/>
    </source>
</evidence>
<dbReference type="InterPro" id="IPR029063">
    <property type="entry name" value="SAM-dependent_MTases_sf"/>
</dbReference>
<comment type="caution">
    <text evidence="1">The sequence shown here is derived from an EMBL/GenBank/DDBJ whole genome shotgun (WGS) entry which is preliminary data.</text>
</comment>
<dbReference type="GO" id="GO:0032259">
    <property type="term" value="P:methylation"/>
    <property type="evidence" value="ECO:0007669"/>
    <property type="project" value="UniProtKB-KW"/>
</dbReference>
<dbReference type="EMBL" id="JACHVA010000047">
    <property type="protein sequence ID" value="MBC2601189.1"/>
    <property type="molecule type" value="Genomic_DNA"/>
</dbReference>
<protein>
    <submittedName>
        <fullName evidence="1">Class I SAM-dependent methyltransferase</fullName>
    </submittedName>
</protein>
<dbReference type="RefSeq" id="WP_185691915.1">
    <property type="nucleotide sequence ID" value="NZ_JACHVA010000047.1"/>
</dbReference>
<dbReference type="SUPFAM" id="SSF53335">
    <property type="entry name" value="S-adenosyl-L-methionine-dependent methyltransferases"/>
    <property type="match status" value="1"/>
</dbReference>
<accession>A0A7X1E3P1</accession>
<organism evidence="1 2">
    <name type="scientific">Puniceicoccus vermicola</name>
    <dbReference type="NCBI Taxonomy" id="388746"/>
    <lineage>
        <taxon>Bacteria</taxon>
        <taxon>Pseudomonadati</taxon>
        <taxon>Verrucomicrobiota</taxon>
        <taxon>Opitutia</taxon>
        <taxon>Puniceicoccales</taxon>
        <taxon>Puniceicoccaceae</taxon>
        <taxon>Puniceicoccus</taxon>
    </lineage>
</organism>
<dbReference type="CDD" id="cd02440">
    <property type="entry name" value="AdoMet_MTases"/>
    <property type="match status" value="1"/>
</dbReference>
<dbReference type="Pfam" id="PF13489">
    <property type="entry name" value="Methyltransf_23"/>
    <property type="match status" value="1"/>
</dbReference>
<dbReference type="Gene3D" id="3.40.50.150">
    <property type="entry name" value="Vaccinia Virus protein VP39"/>
    <property type="match status" value="1"/>
</dbReference>
<gene>
    <name evidence="1" type="ORF">H5P30_05310</name>
</gene>